<evidence type="ECO:0000313" key="1">
    <source>
        <dbReference type="EMBL" id="KAK4821047.1"/>
    </source>
</evidence>
<reference evidence="1 2" key="1">
    <citation type="journal article" date="2023" name="J. Hered.">
        <title>Chromosome-level genome of the wood stork (Mycteria americana) provides insight into avian chromosome evolution.</title>
        <authorList>
            <person name="Flamio R. Jr."/>
            <person name="Ramstad K.M."/>
        </authorList>
    </citation>
    <scope>NUCLEOTIDE SEQUENCE [LARGE SCALE GENOMIC DNA]</scope>
    <source>
        <strain evidence="1">JAX WOST 10</strain>
    </source>
</reference>
<accession>A0AAN7NRD0</accession>
<dbReference type="EMBL" id="JAUNZN010000005">
    <property type="protein sequence ID" value="KAK4821047.1"/>
    <property type="molecule type" value="Genomic_DNA"/>
</dbReference>
<name>A0AAN7NRD0_MYCAM</name>
<organism evidence="1 2">
    <name type="scientific">Mycteria americana</name>
    <name type="common">Wood stork</name>
    <dbReference type="NCBI Taxonomy" id="33587"/>
    <lineage>
        <taxon>Eukaryota</taxon>
        <taxon>Metazoa</taxon>
        <taxon>Chordata</taxon>
        <taxon>Craniata</taxon>
        <taxon>Vertebrata</taxon>
        <taxon>Euteleostomi</taxon>
        <taxon>Archelosauria</taxon>
        <taxon>Archosauria</taxon>
        <taxon>Dinosauria</taxon>
        <taxon>Saurischia</taxon>
        <taxon>Theropoda</taxon>
        <taxon>Coelurosauria</taxon>
        <taxon>Aves</taxon>
        <taxon>Neognathae</taxon>
        <taxon>Neoaves</taxon>
        <taxon>Aequornithes</taxon>
        <taxon>Ciconiiformes</taxon>
        <taxon>Ciconiidae</taxon>
        <taxon>Mycteria</taxon>
    </lineage>
</organism>
<dbReference type="AlphaFoldDB" id="A0AAN7NRD0"/>
<protein>
    <recommendedName>
        <fullName evidence="3">Rna-directed dna polymerase from mobile element jockey-like</fullName>
    </recommendedName>
</protein>
<comment type="caution">
    <text evidence="1">The sequence shown here is derived from an EMBL/GenBank/DDBJ whole genome shotgun (WGS) entry which is preliminary data.</text>
</comment>
<gene>
    <name evidence="1" type="ORF">QYF61_012227</name>
</gene>
<proteinExistence type="predicted"/>
<evidence type="ECO:0000313" key="2">
    <source>
        <dbReference type="Proteomes" id="UP001333110"/>
    </source>
</evidence>
<keyword evidence="2" id="KW-1185">Reference proteome</keyword>
<sequence length="164" mass="18312">MDLDRLEEWAHANLMKFNKAKCKVLHLGQGNLHYQYRLGGDKLDTSCQCALAAQKASRILGYITSSMASRSKGVIISLYSTLVRPHLAYRGLIRMMERHFLAGLDIRKKRFYDEGGETLEEVAQGSCGCPIIGSVHSQVGWGFEHPDLVKDVPAHGRRVGLDDL</sequence>
<dbReference type="PANTHER" id="PTHR33332">
    <property type="entry name" value="REVERSE TRANSCRIPTASE DOMAIN-CONTAINING PROTEIN"/>
    <property type="match status" value="1"/>
</dbReference>
<evidence type="ECO:0008006" key="3">
    <source>
        <dbReference type="Google" id="ProtNLM"/>
    </source>
</evidence>
<dbReference type="Proteomes" id="UP001333110">
    <property type="component" value="Unassembled WGS sequence"/>
</dbReference>